<organism evidence="2 3">
    <name type="scientific">Povalibacter uvarum</name>
    <dbReference type="NCBI Taxonomy" id="732238"/>
    <lineage>
        <taxon>Bacteria</taxon>
        <taxon>Pseudomonadati</taxon>
        <taxon>Pseudomonadota</taxon>
        <taxon>Gammaproteobacteria</taxon>
        <taxon>Steroidobacterales</taxon>
        <taxon>Steroidobacteraceae</taxon>
        <taxon>Povalibacter</taxon>
    </lineage>
</organism>
<dbReference type="AlphaFoldDB" id="A0A841HX18"/>
<sequence>MQTALRTTASMILLVAAQVSAEPAVSMVCKATHTLGCESATCSTEGPEETGSIPVGFELSTVSGRGNLCTYTYCRDFVLVPLPGDSLDDALKKLSGFTLSEKRGSTGDDLERPAVDYQLSISEDRRRFFLGNLVDGGFVGWAGTCTTTR</sequence>
<reference evidence="2 3" key="1">
    <citation type="submission" date="2020-08" db="EMBL/GenBank/DDBJ databases">
        <title>Genomic Encyclopedia of Type Strains, Phase IV (KMG-IV): sequencing the most valuable type-strain genomes for metagenomic binning, comparative biology and taxonomic classification.</title>
        <authorList>
            <person name="Goeker M."/>
        </authorList>
    </citation>
    <scope>NUCLEOTIDE SEQUENCE [LARGE SCALE GENOMIC DNA]</scope>
    <source>
        <strain evidence="2 3">DSM 26723</strain>
    </source>
</reference>
<name>A0A841HX18_9GAMM</name>
<feature type="chain" id="PRO_5032634979" evidence="1">
    <location>
        <begin position="22"/>
        <end position="149"/>
    </location>
</feature>
<dbReference type="EMBL" id="JACHHZ010000008">
    <property type="protein sequence ID" value="MBB6096458.1"/>
    <property type="molecule type" value="Genomic_DNA"/>
</dbReference>
<dbReference type="Proteomes" id="UP000588068">
    <property type="component" value="Unassembled WGS sequence"/>
</dbReference>
<accession>A0A841HX18</accession>
<gene>
    <name evidence="2" type="ORF">HNQ60_005380</name>
</gene>
<evidence type="ECO:0000256" key="1">
    <source>
        <dbReference type="SAM" id="SignalP"/>
    </source>
</evidence>
<feature type="signal peptide" evidence="1">
    <location>
        <begin position="1"/>
        <end position="21"/>
    </location>
</feature>
<comment type="caution">
    <text evidence="2">The sequence shown here is derived from an EMBL/GenBank/DDBJ whole genome shotgun (WGS) entry which is preliminary data.</text>
</comment>
<protein>
    <submittedName>
        <fullName evidence="2">Uncharacterized protein</fullName>
    </submittedName>
</protein>
<evidence type="ECO:0000313" key="3">
    <source>
        <dbReference type="Proteomes" id="UP000588068"/>
    </source>
</evidence>
<keyword evidence="1" id="KW-0732">Signal</keyword>
<keyword evidence="3" id="KW-1185">Reference proteome</keyword>
<proteinExistence type="predicted"/>
<evidence type="ECO:0000313" key="2">
    <source>
        <dbReference type="EMBL" id="MBB6096458.1"/>
    </source>
</evidence>